<proteinExistence type="predicted"/>
<dbReference type="EMBL" id="CM039432">
    <property type="protein sequence ID" value="KAI4333282.1"/>
    <property type="molecule type" value="Genomic_DNA"/>
</dbReference>
<accession>A0ACB9N9Y6</accession>
<gene>
    <name evidence="1" type="ORF">L6164_018114</name>
</gene>
<name>A0ACB9N9Y6_BAUVA</name>
<keyword evidence="2" id="KW-1185">Reference proteome</keyword>
<protein>
    <submittedName>
        <fullName evidence="1">Uncharacterized protein</fullName>
    </submittedName>
</protein>
<organism evidence="1 2">
    <name type="scientific">Bauhinia variegata</name>
    <name type="common">Purple orchid tree</name>
    <name type="synonym">Phanera variegata</name>
    <dbReference type="NCBI Taxonomy" id="167791"/>
    <lineage>
        <taxon>Eukaryota</taxon>
        <taxon>Viridiplantae</taxon>
        <taxon>Streptophyta</taxon>
        <taxon>Embryophyta</taxon>
        <taxon>Tracheophyta</taxon>
        <taxon>Spermatophyta</taxon>
        <taxon>Magnoliopsida</taxon>
        <taxon>eudicotyledons</taxon>
        <taxon>Gunneridae</taxon>
        <taxon>Pentapetalae</taxon>
        <taxon>rosids</taxon>
        <taxon>fabids</taxon>
        <taxon>Fabales</taxon>
        <taxon>Fabaceae</taxon>
        <taxon>Cercidoideae</taxon>
        <taxon>Cercideae</taxon>
        <taxon>Bauhiniinae</taxon>
        <taxon>Bauhinia</taxon>
    </lineage>
</organism>
<dbReference type="Proteomes" id="UP000828941">
    <property type="component" value="Chromosome 7"/>
</dbReference>
<evidence type="ECO:0000313" key="1">
    <source>
        <dbReference type="EMBL" id="KAI4333282.1"/>
    </source>
</evidence>
<comment type="caution">
    <text evidence="1">The sequence shown here is derived from an EMBL/GenBank/DDBJ whole genome shotgun (WGS) entry which is preliminary data.</text>
</comment>
<evidence type="ECO:0000313" key="2">
    <source>
        <dbReference type="Proteomes" id="UP000828941"/>
    </source>
</evidence>
<sequence>MESPFKADILKGKVALITGGGSGIGFELSTQFGKHGASIAIMGRRKQVLDDAVSALRLIGIPVICFL</sequence>
<reference evidence="1 2" key="1">
    <citation type="journal article" date="2022" name="DNA Res.">
        <title>Chromosomal-level genome assembly of the orchid tree Bauhinia variegata (Leguminosae; Cercidoideae) supports the allotetraploid origin hypothesis of Bauhinia.</title>
        <authorList>
            <person name="Zhong Y."/>
            <person name="Chen Y."/>
            <person name="Zheng D."/>
            <person name="Pang J."/>
            <person name="Liu Y."/>
            <person name="Luo S."/>
            <person name="Meng S."/>
            <person name="Qian L."/>
            <person name="Wei D."/>
            <person name="Dai S."/>
            <person name="Zhou R."/>
        </authorList>
    </citation>
    <scope>NUCLEOTIDE SEQUENCE [LARGE SCALE GENOMIC DNA]</scope>
    <source>
        <strain evidence="1">BV-YZ2020</strain>
    </source>
</reference>